<dbReference type="PANTHER" id="PTHR30249">
    <property type="entry name" value="PUTATIVE SEROTONIN TRANSPORTER"/>
    <property type="match status" value="1"/>
</dbReference>
<evidence type="ECO:0000256" key="13">
    <source>
        <dbReference type="ARBA" id="ARBA00026101"/>
    </source>
</evidence>
<dbReference type="InterPro" id="IPR007300">
    <property type="entry name" value="CidB/LrgB"/>
</dbReference>
<comment type="catalytic activity">
    <reaction evidence="14">
        <text>phosphocholine + CTP + H(+) = CDP-choline + diphosphate</text>
        <dbReference type="Rhea" id="RHEA:18997"/>
        <dbReference type="ChEBI" id="CHEBI:15378"/>
        <dbReference type="ChEBI" id="CHEBI:33019"/>
        <dbReference type="ChEBI" id="CHEBI:37563"/>
        <dbReference type="ChEBI" id="CHEBI:58779"/>
        <dbReference type="ChEBI" id="CHEBI:295975"/>
        <dbReference type="EC" id="2.7.7.15"/>
    </reaction>
    <physiologicalReaction direction="left-to-right" evidence="14">
        <dbReference type="Rhea" id="RHEA:18998"/>
    </physiologicalReaction>
</comment>
<protein>
    <recommendedName>
        <fullName evidence="13">choline-phosphate cytidylyltransferase</fullName>
        <ecNumber evidence="13">2.7.7.15</ecNumber>
    </recommendedName>
</protein>
<keyword evidence="8" id="KW-0443">Lipid metabolism</keyword>
<evidence type="ECO:0000259" key="18">
    <source>
        <dbReference type="Pfam" id="PF01467"/>
    </source>
</evidence>
<evidence type="ECO:0000313" key="19">
    <source>
        <dbReference type="EMBL" id="KAF0930840.1"/>
    </source>
</evidence>
<feature type="transmembrane region" description="Helical" evidence="17">
    <location>
        <begin position="568"/>
        <end position="589"/>
    </location>
</feature>
<feature type="transmembrane region" description="Helical" evidence="17">
    <location>
        <begin position="434"/>
        <end position="453"/>
    </location>
</feature>
<evidence type="ECO:0000256" key="14">
    <source>
        <dbReference type="ARBA" id="ARBA00048285"/>
    </source>
</evidence>
<evidence type="ECO:0000256" key="4">
    <source>
        <dbReference type="ARBA" id="ARBA00022679"/>
    </source>
</evidence>
<evidence type="ECO:0000256" key="16">
    <source>
        <dbReference type="SAM" id="MobiDB-lite"/>
    </source>
</evidence>
<feature type="region of interest" description="Disordered" evidence="16">
    <location>
        <begin position="1"/>
        <end position="37"/>
    </location>
</feature>
<evidence type="ECO:0000256" key="11">
    <source>
        <dbReference type="ARBA" id="ARBA00023264"/>
    </source>
</evidence>
<dbReference type="GO" id="GO:0016020">
    <property type="term" value="C:membrane"/>
    <property type="evidence" value="ECO:0007669"/>
    <property type="project" value="UniProtKB-SubCell"/>
</dbReference>
<dbReference type="AlphaFoldDB" id="A0A6G1F1S3"/>
<evidence type="ECO:0000256" key="17">
    <source>
        <dbReference type="SAM" id="Phobius"/>
    </source>
</evidence>
<dbReference type="PANTHER" id="PTHR30249:SF0">
    <property type="entry name" value="PLASTIDAL GLYCOLATE_GLYCERATE TRANSLOCATOR 1, CHLOROPLASTIC"/>
    <property type="match status" value="1"/>
</dbReference>
<dbReference type="Pfam" id="PF04172">
    <property type="entry name" value="LrgB"/>
    <property type="match status" value="1"/>
</dbReference>
<feature type="compositionally biased region" description="Basic residues" evidence="16">
    <location>
        <begin position="1"/>
        <end position="11"/>
    </location>
</feature>
<keyword evidence="7 17" id="KW-1133">Transmembrane helix</keyword>
<dbReference type="EMBL" id="SPHZ02000002">
    <property type="protein sequence ID" value="KAF0930840.1"/>
    <property type="molecule type" value="Genomic_DNA"/>
</dbReference>
<proteinExistence type="inferred from homology"/>
<feature type="domain" description="Cytidyltransferase-like" evidence="18">
    <location>
        <begin position="44"/>
        <end position="173"/>
    </location>
</feature>
<dbReference type="InterPro" id="IPR041723">
    <property type="entry name" value="CCT"/>
</dbReference>
<dbReference type="EC" id="2.7.7.15" evidence="13"/>
<evidence type="ECO:0000256" key="7">
    <source>
        <dbReference type="ARBA" id="ARBA00022989"/>
    </source>
</evidence>
<keyword evidence="6" id="KW-0548">Nucleotidyltransferase</keyword>
<comment type="subcellular location">
    <subcellularLocation>
        <location evidence="1">Membrane</location>
        <topology evidence="1">Multi-pass membrane protein</topology>
    </subcellularLocation>
</comment>
<organism evidence="19 20">
    <name type="scientific">Oryza meyeriana var. granulata</name>
    <dbReference type="NCBI Taxonomy" id="110450"/>
    <lineage>
        <taxon>Eukaryota</taxon>
        <taxon>Viridiplantae</taxon>
        <taxon>Streptophyta</taxon>
        <taxon>Embryophyta</taxon>
        <taxon>Tracheophyta</taxon>
        <taxon>Spermatophyta</taxon>
        <taxon>Magnoliopsida</taxon>
        <taxon>Liliopsida</taxon>
        <taxon>Poales</taxon>
        <taxon>Poaceae</taxon>
        <taxon>BOP clade</taxon>
        <taxon>Oryzoideae</taxon>
        <taxon>Oryzeae</taxon>
        <taxon>Oryzinae</taxon>
        <taxon>Oryza</taxon>
        <taxon>Oryza meyeriana</taxon>
    </lineage>
</organism>
<keyword evidence="20" id="KW-1185">Reference proteome</keyword>
<evidence type="ECO:0000256" key="5">
    <source>
        <dbReference type="ARBA" id="ARBA00022692"/>
    </source>
</evidence>
<evidence type="ECO:0000256" key="12">
    <source>
        <dbReference type="ARBA" id="ARBA00025706"/>
    </source>
</evidence>
<keyword evidence="9 17" id="KW-0472">Membrane</keyword>
<dbReference type="Gene3D" id="3.40.50.620">
    <property type="entry name" value="HUPs"/>
    <property type="match status" value="1"/>
</dbReference>
<keyword evidence="4" id="KW-0808">Transferase</keyword>
<keyword evidence="10" id="KW-0594">Phospholipid biosynthesis</keyword>
<evidence type="ECO:0000256" key="3">
    <source>
        <dbReference type="ARBA" id="ARBA00022516"/>
    </source>
</evidence>
<dbReference type="GO" id="GO:0004105">
    <property type="term" value="F:choline-phosphate cytidylyltransferase activity"/>
    <property type="evidence" value="ECO:0007669"/>
    <property type="project" value="UniProtKB-EC"/>
</dbReference>
<evidence type="ECO:0000256" key="15">
    <source>
        <dbReference type="ARBA" id="ARBA00054397"/>
    </source>
</evidence>
<evidence type="ECO:0000256" key="2">
    <source>
        <dbReference type="ARBA" id="ARBA00010101"/>
    </source>
</evidence>
<comment type="pathway">
    <text evidence="12">Phospholipid metabolism; phosphatidylcholine biosynthesis; phosphatidylcholine from phosphocholine: step 1/2.</text>
</comment>
<dbReference type="Pfam" id="PF01467">
    <property type="entry name" value="CTP_transf_like"/>
    <property type="match status" value="1"/>
</dbReference>
<evidence type="ECO:0000256" key="6">
    <source>
        <dbReference type="ARBA" id="ARBA00022695"/>
    </source>
</evidence>
<evidence type="ECO:0000256" key="9">
    <source>
        <dbReference type="ARBA" id="ARBA00023136"/>
    </source>
</evidence>
<accession>A0A6G1F1S3</accession>
<feature type="transmembrane region" description="Helical" evidence="17">
    <location>
        <begin position="505"/>
        <end position="527"/>
    </location>
</feature>
<keyword evidence="3" id="KW-0444">Lipid biosynthesis</keyword>
<comment type="function">
    <text evidence="15">Plays an important role in the biosynthesis of the phospholipid phosphatidylcholine. Catalyzes the formation of CDP-choline.</text>
</comment>
<evidence type="ECO:0000313" key="20">
    <source>
        <dbReference type="Proteomes" id="UP000479710"/>
    </source>
</evidence>
<dbReference type="OrthoDB" id="2502820at2759"/>
<dbReference type="SUPFAM" id="SSF52374">
    <property type="entry name" value="Nucleotidylyl transferase"/>
    <property type="match status" value="1"/>
</dbReference>
<dbReference type="NCBIfam" id="TIGR00125">
    <property type="entry name" value="cyt_tran_rel"/>
    <property type="match status" value="1"/>
</dbReference>
<feature type="compositionally biased region" description="Polar residues" evidence="16">
    <location>
        <begin position="13"/>
        <end position="28"/>
    </location>
</feature>
<feature type="transmembrane region" description="Helical" evidence="17">
    <location>
        <begin position="364"/>
        <end position="386"/>
    </location>
</feature>
<evidence type="ECO:0000256" key="10">
    <source>
        <dbReference type="ARBA" id="ARBA00023209"/>
    </source>
</evidence>
<evidence type="ECO:0000256" key="8">
    <source>
        <dbReference type="ARBA" id="ARBA00023098"/>
    </source>
</evidence>
<dbReference type="CDD" id="cd02174">
    <property type="entry name" value="CCT"/>
    <property type="match status" value="1"/>
</dbReference>
<feature type="transmembrane region" description="Helical" evidence="17">
    <location>
        <begin position="332"/>
        <end position="352"/>
    </location>
</feature>
<feature type="transmembrane region" description="Helical" evidence="17">
    <location>
        <begin position="650"/>
        <end position="674"/>
    </location>
</feature>
<dbReference type="InterPro" id="IPR004821">
    <property type="entry name" value="Cyt_trans-like"/>
</dbReference>
<keyword evidence="5 17" id="KW-0812">Transmembrane</keyword>
<sequence>MARVSHSRKRSAAPSNSTDHPNTATHQPQPQPLPEHSQRPVRVYADGIFDLFHFGHARALEQAKKLFPNTYLLVGCCNDELTNRYKGKTVMTQEERYESLRHCKWVDEVIPDAPWVLTQEFIEKHQIDYVAHDALPYADTSGAANDVYEFVKKIGKFKETKRTDGVSTSDLIMRILKDYNQYVTRNLARGYTRKDLGVSYVKEKQLQVNMKINKLRETVKAHQEKLQTVAKTAGINHEEWLANADRWVAGFLEKFEEHCHNMLVRRIGHLLVSLGMVVASDKLLEQAFAAASIEFPSALFGMLCVFAVLVVLDAVAPALAKGFMDLFEPATLFIHRWLPLFYVPSLVVLPLTVRDVPPASALKILLITLGGWFASLVVAGYTALTVRKLVKTQLLPAEPMNRPSPFVALEFWAWGAAFVASFAVAYVFPTALGTTARTCLPFLLASTVLGYMLGSGLPSGVKKVLHPIICCALSADLAAVAYGYLSRSGVDAVLGDYLTKAPSNPGAGDILMGFLGSVIISFAFSMFKQRKLVKMHAAEIFTSIGIGSTFSLYSTAILGRVIGLEPALTISILPRCITVALALSIVSFFQGVNSSVTAAVVVLTGLIGANFAQPAMDKLGLKDPIARGIGTASSAHGLGTAAVSAKEPEALPFCAIAYGLTGILASLVCSVPAVRQTLVFIAGSA</sequence>
<keyword evidence="11" id="KW-1208">Phospholipid metabolism</keyword>
<feature type="transmembrane region" description="Helical" evidence="17">
    <location>
        <begin position="596"/>
        <end position="613"/>
    </location>
</feature>
<gene>
    <name evidence="19" type="ORF">E2562_035416</name>
</gene>
<evidence type="ECO:0000256" key="1">
    <source>
        <dbReference type="ARBA" id="ARBA00004141"/>
    </source>
</evidence>
<dbReference type="Proteomes" id="UP000479710">
    <property type="component" value="Unassembled WGS sequence"/>
</dbReference>
<comment type="caution">
    <text evidence="19">The sequence shown here is derived from an EMBL/GenBank/DDBJ whole genome shotgun (WGS) entry which is preliminary data.</text>
</comment>
<dbReference type="FunFam" id="3.40.50.620:FF:000102">
    <property type="entry name" value="Choline-phosphate cytidylyltransferase 2"/>
    <property type="match status" value="1"/>
</dbReference>
<dbReference type="InterPro" id="IPR014729">
    <property type="entry name" value="Rossmann-like_a/b/a_fold"/>
</dbReference>
<comment type="similarity">
    <text evidence="2">Belongs to the cytidylyltransferase family.</text>
</comment>
<reference evidence="19 20" key="1">
    <citation type="submission" date="2019-11" db="EMBL/GenBank/DDBJ databases">
        <title>Whole genome sequence of Oryza granulata.</title>
        <authorList>
            <person name="Li W."/>
        </authorList>
    </citation>
    <scope>NUCLEOTIDE SEQUENCE [LARGE SCALE GENOMIC DNA]</scope>
    <source>
        <strain evidence="20">cv. Menghai</strain>
        <tissue evidence="19">Leaf</tissue>
    </source>
</reference>
<feature type="transmembrane region" description="Helical" evidence="17">
    <location>
        <begin position="299"/>
        <end position="320"/>
    </location>
</feature>
<feature type="transmembrane region" description="Helical" evidence="17">
    <location>
        <begin position="407"/>
        <end position="428"/>
    </location>
</feature>
<feature type="transmembrane region" description="Helical" evidence="17">
    <location>
        <begin position="539"/>
        <end position="562"/>
    </location>
</feature>
<feature type="transmembrane region" description="Helical" evidence="17">
    <location>
        <begin position="465"/>
        <end position="485"/>
    </location>
</feature>
<name>A0A6G1F1S3_9ORYZ</name>